<name>A0A1B8GJK6_9PEZI</name>
<keyword evidence="3" id="KW-1185">Reference proteome</keyword>
<proteinExistence type="predicted"/>
<reference evidence="3" key="2">
    <citation type="journal article" date="2018" name="Nat. Commun.">
        <title>Extreme sensitivity to ultraviolet light in the fungal pathogen causing white-nose syndrome of bats.</title>
        <authorList>
            <person name="Palmer J.M."/>
            <person name="Drees K.P."/>
            <person name="Foster J.T."/>
            <person name="Lindner D.L."/>
        </authorList>
    </citation>
    <scope>NUCLEOTIDE SEQUENCE [LARGE SCALE GENOMIC DNA]</scope>
    <source>
        <strain evidence="3">UAMH 10579</strain>
    </source>
</reference>
<dbReference type="EMBL" id="KV460231">
    <property type="protein sequence ID" value="OBT96005.1"/>
    <property type="molecule type" value="Genomic_DNA"/>
</dbReference>
<organism evidence="2 3">
    <name type="scientific">Pseudogymnoascus verrucosus</name>
    <dbReference type="NCBI Taxonomy" id="342668"/>
    <lineage>
        <taxon>Eukaryota</taxon>
        <taxon>Fungi</taxon>
        <taxon>Dikarya</taxon>
        <taxon>Ascomycota</taxon>
        <taxon>Pezizomycotina</taxon>
        <taxon>Leotiomycetes</taxon>
        <taxon>Thelebolales</taxon>
        <taxon>Thelebolaceae</taxon>
        <taxon>Pseudogymnoascus</taxon>
    </lineage>
</organism>
<evidence type="ECO:0000313" key="3">
    <source>
        <dbReference type="Proteomes" id="UP000091956"/>
    </source>
</evidence>
<gene>
    <name evidence="2" type="ORF">VE01_06756</name>
</gene>
<sequence>MTSHDTYPLQLLPTTSTSTHSLRSSLKKTSSFKNPFETASILSTSTRYSQTTLRAPPPYTPFHATTSLQIQTSGHALLAFPSPPKQLTTAVFGLDSNGRCDRPVYLSTRAVRNSGNCTLVRAEDETGAPLAETRYKWGPSSDPVVCIGDEEVVMSRPKWTARTIRFSWGGRRYQWRYGCSSERRGVEGDRGEGCNSLLLLEWVEGEGKEEVRTTVARFVRGEETRTPGTKKSCAGNGGRLEMALDRDGVDTFADGIGEEVVVATLLVMLKKEVDRRRGAQIAVIGGPVPCQVLAFAREK</sequence>
<feature type="region of interest" description="Disordered" evidence="1">
    <location>
        <begin position="1"/>
        <end position="22"/>
    </location>
</feature>
<dbReference type="Proteomes" id="UP000091956">
    <property type="component" value="Unassembled WGS sequence"/>
</dbReference>
<reference evidence="2 3" key="1">
    <citation type="submission" date="2016-03" db="EMBL/GenBank/DDBJ databases">
        <title>Comparative genomics of Pseudogymnoascus destructans, the fungus causing white-nose syndrome of bats.</title>
        <authorList>
            <person name="Palmer J.M."/>
            <person name="Drees K.P."/>
            <person name="Foster J.T."/>
            <person name="Lindner D.L."/>
        </authorList>
    </citation>
    <scope>NUCLEOTIDE SEQUENCE [LARGE SCALE GENOMIC DNA]</scope>
    <source>
        <strain evidence="2 3">UAMH 10579</strain>
    </source>
</reference>
<protein>
    <submittedName>
        <fullName evidence="2">Uncharacterized protein</fullName>
    </submittedName>
</protein>
<dbReference type="STRING" id="342668.A0A1B8GJK6"/>
<dbReference type="AlphaFoldDB" id="A0A1B8GJK6"/>
<feature type="compositionally biased region" description="Low complexity" evidence="1">
    <location>
        <begin position="9"/>
        <end position="22"/>
    </location>
</feature>
<accession>A0A1B8GJK6</accession>
<dbReference type="RefSeq" id="XP_018129738.1">
    <property type="nucleotide sequence ID" value="XM_018276196.1"/>
</dbReference>
<dbReference type="GeneID" id="28840142"/>
<evidence type="ECO:0000313" key="2">
    <source>
        <dbReference type="EMBL" id="OBT96005.1"/>
    </source>
</evidence>
<evidence type="ECO:0000256" key="1">
    <source>
        <dbReference type="SAM" id="MobiDB-lite"/>
    </source>
</evidence>
<dbReference type="OrthoDB" id="5325862at2759"/>